<evidence type="ECO:0000313" key="1">
    <source>
        <dbReference type="EMBL" id="RAS62095.1"/>
    </source>
</evidence>
<accession>A0A329E9S9</accession>
<reference evidence="1 2" key="1">
    <citation type="submission" date="2018-06" db="EMBL/GenBank/DDBJ databases">
        <title>Freshwater and sediment microbial communities from various areas in North America, analyzing microbe dynamics in response to fracking.</title>
        <authorList>
            <person name="Lamendella R."/>
        </authorList>
    </citation>
    <scope>NUCLEOTIDE SEQUENCE [LARGE SCALE GENOMIC DNA]</scope>
    <source>
        <strain evidence="1 2">99A</strain>
    </source>
</reference>
<sequence length="41" mass="4398">MNTLEQTLQGVGAGLITLSVFLEFNVSAHALQLVELIKSVL</sequence>
<dbReference type="RefSeq" id="WP_258006972.1">
    <property type="nucleotide sequence ID" value="NZ_POSJ01000014.1"/>
</dbReference>
<evidence type="ECO:0000313" key="2">
    <source>
        <dbReference type="Proteomes" id="UP000248729"/>
    </source>
</evidence>
<organism evidence="1 2">
    <name type="scientific">Vibrio diazotrophicus</name>
    <dbReference type="NCBI Taxonomy" id="685"/>
    <lineage>
        <taxon>Bacteria</taxon>
        <taxon>Pseudomonadati</taxon>
        <taxon>Pseudomonadota</taxon>
        <taxon>Gammaproteobacteria</taxon>
        <taxon>Vibrionales</taxon>
        <taxon>Vibrionaceae</taxon>
        <taxon>Vibrio</taxon>
    </lineage>
</organism>
<dbReference type="EMBL" id="QLTR01000015">
    <property type="protein sequence ID" value="RAS62095.1"/>
    <property type="molecule type" value="Genomic_DNA"/>
</dbReference>
<protein>
    <submittedName>
        <fullName evidence="1">Uncharacterized protein</fullName>
    </submittedName>
</protein>
<name>A0A329E9S9_VIBDI</name>
<proteinExistence type="predicted"/>
<comment type="caution">
    <text evidence="1">The sequence shown here is derived from an EMBL/GenBank/DDBJ whole genome shotgun (WGS) entry which is preliminary data.</text>
</comment>
<dbReference type="AlphaFoldDB" id="A0A329E9S9"/>
<dbReference type="Proteomes" id="UP000248729">
    <property type="component" value="Unassembled WGS sequence"/>
</dbReference>
<gene>
    <name evidence="1" type="ORF">DET48_11524</name>
</gene>